<dbReference type="Gene3D" id="1.10.10.60">
    <property type="entry name" value="Homeodomain-like"/>
    <property type="match status" value="1"/>
</dbReference>
<evidence type="ECO:0000256" key="1">
    <source>
        <dbReference type="ARBA" id="ARBA00023015"/>
    </source>
</evidence>
<keyword evidence="2" id="KW-0238">DNA-binding</keyword>
<dbReference type="SUPFAM" id="SSF46689">
    <property type="entry name" value="Homeodomain-like"/>
    <property type="match status" value="2"/>
</dbReference>
<sequence length="288" mass="32168">MSRIRRQFHPDGRPFAAHALRHVAVGGWQVYEKFYFPDGTMPWHTHDDANVTFFLWGSLEECANGRTMRGEPGRVLYKPAGVRHRNQVGPNGAHVLEIKLGAANAQFDYRWRHTEGDADLARSLLRAIRLDAGSDSPWIDELCTVATIPRSGEGGHTADFAESWIGQVAELLREECTLPIRHQDVARRFGVHPVSLARAFRRTFRCSMGEYLRQRRVEVAVRALATRDGDSLADVAIESGFSDQSHLTRALKCRTGLTPGELRVLMRSGRATQNDVPVVRGDGAFIGT</sequence>
<reference evidence="5" key="1">
    <citation type="submission" date="2020-04" db="EMBL/GenBank/DDBJ databases">
        <authorList>
            <person name="Zhang T."/>
        </authorList>
    </citation>
    <scope>NUCLEOTIDE SEQUENCE</scope>
    <source>
        <strain evidence="5">HKST-UBA01</strain>
    </source>
</reference>
<organism evidence="5 6">
    <name type="scientific">Eiseniibacteriota bacterium</name>
    <dbReference type="NCBI Taxonomy" id="2212470"/>
    <lineage>
        <taxon>Bacteria</taxon>
        <taxon>Candidatus Eiseniibacteriota</taxon>
    </lineage>
</organism>
<evidence type="ECO:0000256" key="3">
    <source>
        <dbReference type="ARBA" id="ARBA00023163"/>
    </source>
</evidence>
<feature type="domain" description="HTH araC/xylS-type" evidence="4">
    <location>
        <begin position="166"/>
        <end position="265"/>
    </location>
</feature>
<dbReference type="Proteomes" id="UP000697710">
    <property type="component" value="Unassembled WGS sequence"/>
</dbReference>
<dbReference type="Gene3D" id="2.60.120.10">
    <property type="entry name" value="Jelly Rolls"/>
    <property type="match status" value="1"/>
</dbReference>
<accession>A0A956M0K8</accession>
<evidence type="ECO:0000313" key="6">
    <source>
        <dbReference type="Proteomes" id="UP000697710"/>
    </source>
</evidence>
<dbReference type="InterPro" id="IPR011051">
    <property type="entry name" value="RmlC_Cupin_sf"/>
</dbReference>
<dbReference type="SMART" id="SM00342">
    <property type="entry name" value="HTH_ARAC"/>
    <property type="match status" value="1"/>
</dbReference>
<proteinExistence type="predicted"/>
<dbReference type="SUPFAM" id="SSF51182">
    <property type="entry name" value="RmlC-like cupins"/>
    <property type="match status" value="1"/>
</dbReference>
<reference evidence="5" key="2">
    <citation type="journal article" date="2021" name="Microbiome">
        <title>Successional dynamics and alternative stable states in a saline activated sludge microbial community over 9 years.</title>
        <authorList>
            <person name="Wang Y."/>
            <person name="Ye J."/>
            <person name="Ju F."/>
            <person name="Liu L."/>
            <person name="Boyd J.A."/>
            <person name="Deng Y."/>
            <person name="Parks D.H."/>
            <person name="Jiang X."/>
            <person name="Yin X."/>
            <person name="Woodcroft B.J."/>
            <person name="Tyson G.W."/>
            <person name="Hugenholtz P."/>
            <person name="Polz M.F."/>
            <person name="Zhang T."/>
        </authorList>
    </citation>
    <scope>NUCLEOTIDE SEQUENCE</scope>
    <source>
        <strain evidence="5">HKST-UBA01</strain>
    </source>
</reference>
<dbReference type="Pfam" id="PF12833">
    <property type="entry name" value="HTH_18"/>
    <property type="match status" value="1"/>
</dbReference>
<evidence type="ECO:0000313" key="5">
    <source>
        <dbReference type="EMBL" id="MCA9729016.1"/>
    </source>
</evidence>
<comment type="caution">
    <text evidence="5">The sequence shown here is derived from an EMBL/GenBank/DDBJ whole genome shotgun (WGS) entry which is preliminary data.</text>
</comment>
<dbReference type="InterPro" id="IPR018060">
    <property type="entry name" value="HTH_AraC"/>
</dbReference>
<evidence type="ECO:0000259" key="4">
    <source>
        <dbReference type="PROSITE" id="PS01124"/>
    </source>
</evidence>
<dbReference type="InterPro" id="IPR050204">
    <property type="entry name" value="AraC_XylS_family_regulators"/>
</dbReference>
<dbReference type="PANTHER" id="PTHR46796">
    <property type="entry name" value="HTH-TYPE TRANSCRIPTIONAL ACTIVATOR RHAS-RELATED"/>
    <property type="match status" value="1"/>
</dbReference>
<dbReference type="InterPro" id="IPR014710">
    <property type="entry name" value="RmlC-like_jellyroll"/>
</dbReference>
<dbReference type="PROSITE" id="PS01124">
    <property type="entry name" value="HTH_ARAC_FAMILY_2"/>
    <property type="match status" value="1"/>
</dbReference>
<dbReference type="GO" id="GO:0043565">
    <property type="term" value="F:sequence-specific DNA binding"/>
    <property type="evidence" value="ECO:0007669"/>
    <property type="project" value="InterPro"/>
</dbReference>
<keyword evidence="3" id="KW-0804">Transcription</keyword>
<dbReference type="InterPro" id="IPR009057">
    <property type="entry name" value="Homeodomain-like_sf"/>
</dbReference>
<dbReference type="AlphaFoldDB" id="A0A956M0K8"/>
<name>A0A956M0K8_UNCEI</name>
<protein>
    <submittedName>
        <fullName evidence="5">Helix-turn-helix transcriptional regulator</fullName>
    </submittedName>
</protein>
<keyword evidence="1" id="KW-0805">Transcription regulation</keyword>
<dbReference type="GO" id="GO:0003700">
    <property type="term" value="F:DNA-binding transcription factor activity"/>
    <property type="evidence" value="ECO:0007669"/>
    <property type="project" value="InterPro"/>
</dbReference>
<gene>
    <name evidence="5" type="ORF">KC729_15090</name>
</gene>
<evidence type="ECO:0000256" key="2">
    <source>
        <dbReference type="ARBA" id="ARBA00023125"/>
    </source>
</evidence>
<dbReference type="EMBL" id="JAGQHR010000546">
    <property type="protein sequence ID" value="MCA9729016.1"/>
    <property type="molecule type" value="Genomic_DNA"/>
</dbReference>